<reference evidence="1 2" key="1">
    <citation type="submission" date="2019-04" db="EMBL/GenBank/DDBJ databases">
        <authorList>
            <person name="Dong K."/>
        </authorList>
    </citation>
    <scope>NUCLEOTIDE SEQUENCE [LARGE SCALE GENOMIC DNA]</scope>
    <source>
        <strain evidence="2">dk3543</strain>
    </source>
</reference>
<dbReference type="OrthoDB" id="4774250at2"/>
<dbReference type="EMBL" id="SZPY01000002">
    <property type="protein sequence ID" value="TKI62539.1"/>
    <property type="molecule type" value="Genomic_DNA"/>
</dbReference>
<dbReference type="Proteomes" id="UP000307808">
    <property type="component" value="Unassembled WGS sequence"/>
</dbReference>
<proteinExistence type="predicted"/>
<keyword evidence="2" id="KW-1185">Reference proteome</keyword>
<evidence type="ECO:0000313" key="1">
    <source>
        <dbReference type="EMBL" id="TKI62539.1"/>
    </source>
</evidence>
<accession>A0A4U2YMP4</accession>
<organism evidence="1 2">
    <name type="scientific">Nocardioides jishulii</name>
    <dbReference type="NCBI Taxonomy" id="2575440"/>
    <lineage>
        <taxon>Bacteria</taxon>
        <taxon>Bacillati</taxon>
        <taxon>Actinomycetota</taxon>
        <taxon>Actinomycetes</taxon>
        <taxon>Propionibacteriales</taxon>
        <taxon>Nocardioidaceae</taxon>
        <taxon>Nocardioides</taxon>
    </lineage>
</organism>
<protein>
    <submittedName>
        <fullName evidence="1">Uncharacterized protein</fullName>
    </submittedName>
</protein>
<evidence type="ECO:0000313" key="2">
    <source>
        <dbReference type="Proteomes" id="UP000307808"/>
    </source>
</evidence>
<gene>
    <name evidence="1" type="ORF">FC770_09155</name>
</gene>
<name>A0A4U2YMP4_9ACTN</name>
<dbReference type="AlphaFoldDB" id="A0A4U2YMP4"/>
<dbReference type="RefSeq" id="WP_137065808.1">
    <property type="nucleotide sequence ID" value="NZ_CP040748.1"/>
</dbReference>
<sequence length="155" mass="16026">MKIPVVLSAVHVDISPDGHLTVDIDGTPHFSDQALGRGDLQSVLDAITTELGTAVRVEIREADGTTYADIATPPPATETAPKMEVPTPVSQPGLHGHGFHPGEEVVVAYVVCTQTADGAGQTSLHLPPALLGRRGSKLLLVGMTSAAVAKIDQPA</sequence>
<comment type="caution">
    <text evidence="1">The sequence shown here is derived from an EMBL/GenBank/DDBJ whole genome shotgun (WGS) entry which is preliminary data.</text>
</comment>